<sequence>MTPLKVELSDLINSIFSNLDVNLLIKDPSSTLKPFQANPHFFKAMAESRDRLGRAVDIAEVFARRRSGPLGILSDESMDLLGSPVRQSVTRRSMGVVGVTTSTARGVGLRRGGSFGTPRIGIRRSRNLYRSTGRENASVTPSPLGRGRGRGTGSVLPSWYPRTPLRDITAVVRAIERRRARLGDGEGQIVETPILPHDETILGSNMSSVAQLEHIFSTPASTTRLKPCPPSVRNVSKILLNVTNQKHEESSEELLTPQKKLLNSIDTVEKAVMEELNKMKKTPSAKKAERQHKVRTLMSMR</sequence>
<dbReference type="InterPro" id="IPR034590">
    <property type="entry name" value="POLYCHOME/GIG1"/>
</dbReference>
<protein>
    <recommendedName>
        <fullName evidence="4">Protein POLYCHOME-like</fullName>
    </recommendedName>
</protein>
<name>A0ABR0N9L6_GOSAR</name>
<dbReference type="PANTHER" id="PTHR35119:SF1">
    <property type="entry name" value="PROTEIN POLYCHOME"/>
    <property type="match status" value="1"/>
</dbReference>
<dbReference type="Proteomes" id="UP001358586">
    <property type="component" value="Chromosome 11"/>
</dbReference>
<feature type="region of interest" description="Disordered" evidence="1">
    <location>
        <begin position="281"/>
        <end position="301"/>
    </location>
</feature>
<feature type="region of interest" description="Disordered" evidence="1">
    <location>
        <begin position="131"/>
        <end position="158"/>
    </location>
</feature>
<proteinExistence type="predicted"/>
<evidence type="ECO:0000313" key="3">
    <source>
        <dbReference type="Proteomes" id="UP001358586"/>
    </source>
</evidence>
<feature type="compositionally biased region" description="Basic residues" evidence="1">
    <location>
        <begin position="281"/>
        <end position="295"/>
    </location>
</feature>
<accession>A0ABR0N9L6</accession>
<comment type="caution">
    <text evidence="2">The sequence shown here is derived from an EMBL/GenBank/DDBJ whole genome shotgun (WGS) entry which is preliminary data.</text>
</comment>
<dbReference type="EMBL" id="JARKNE010000011">
    <property type="protein sequence ID" value="KAK5787276.1"/>
    <property type="molecule type" value="Genomic_DNA"/>
</dbReference>
<reference evidence="2 3" key="1">
    <citation type="submission" date="2023-03" db="EMBL/GenBank/DDBJ databases">
        <title>WGS of Gossypium arboreum.</title>
        <authorList>
            <person name="Yu D."/>
        </authorList>
    </citation>
    <scope>NUCLEOTIDE SEQUENCE [LARGE SCALE GENOMIC DNA]</scope>
    <source>
        <tissue evidence="2">Leaf</tissue>
    </source>
</reference>
<organism evidence="2 3">
    <name type="scientific">Gossypium arboreum</name>
    <name type="common">Tree cotton</name>
    <name type="synonym">Gossypium nanking</name>
    <dbReference type="NCBI Taxonomy" id="29729"/>
    <lineage>
        <taxon>Eukaryota</taxon>
        <taxon>Viridiplantae</taxon>
        <taxon>Streptophyta</taxon>
        <taxon>Embryophyta</taxon>
        <taxon>Tracheophyta</taxon>
        <taxon>Spermatophyta</taxon>
        <taxon>Magnoliopsida</taxon>
        <taxon>eudicotyledons</taxon>
        <taxon>Gunneridae</taxon>
        <taxon>Pentapetalae</taxon>
        <taxon>rosids</taxon>
        <taxon>malvids</taxon>
        <taxon>Malvales</taxon>
        <taxon>Malvaceae</taxon>
        <taxon>Malvoideae</taxon>
        <taxon>Gossypium</taxon>
    </lineage>
</organism>
<dbReference type="PANTHER" id="PTHR35119">
    <property type="entry name" value="PROTEIN POLYCHOME"/>
    <property type="match status" value="1"/>
</dbReference>
<evidence type="ECO:0008006" key="4">
    <source>
        <dbReference type="Google" id="ProtNLM"/>
    </source>
</evidence>
<evidence type="ECO:0000313" key="2">
    <source>
        <dbReference type="EMBL" id="KAK5787276.1"/>
    </source>
</evidence>
<gene>
    <name evidence="2" type="ORF">PVK06_041929</name>
</gene>
<feature type="compositionally biased region" description="Polar residues" evidence="1">
    <location>
        <begin position="131"/>
        <end position="141"/>
    </location>
</feature>
<keyword evidence="3" id="KW-1185">Reference proteome</keyword>
<evidence type="ECO:0000256" key="1">
    <source>
        <dbReference type="SAM" id="MobiDB-lite"/>
    </source>
</evidence>